<evidence type="ECO:0000313" key="2">
    <source>
        <dbReference type="Proteomes" id="UP000789941"/>
    </source>
</evidence>
<dbReference type="EMBL" id="CABMJJ010000009">
    <property type="protein sequence ID" value="VVC04028.1"/>
    <property type="molecule type" value="Genomic_DNA"/>
</dbReference>
<dbReference type="Proteomes" id="UP000789941">
    <property type="component" value="Unassembled WGS sequence"/>
</dbReference>
<accession>A0A5E4LSA7</accession>
<gene>
    <name evidence="1" type="ORF">LFW2832_00689</name>
</gene>
<protein>
    <recommendedName>
        <fullName evidence="3">HEAT repeats</fullName>
    </recommendedName>
</protein>
<evidence type="ECO:0008006" key="3">
    <source>
        <dbReference type="Google" id="ProtNLM"/>
    </source>
</evidence>
<comment type="caution">
    <text evidence="1">The sequence shown here is derived from an EMBL/GenBank/DDBJ whole genome shotgun (WGS) entry which is preliminary data.</text>
</comment>
<sequence>MTSIRKTRYPSLEHKPIAVKSDKKDKKKLVSFKKGPDRLSFSDLAKILTSGERLSMLNAVDRLRGRSRILVELALFSNFPFVRLAAVTNLSNDVEALEDIAKYCHYEDTRASALDELSANLAALVEVACSSLFGNTRVDAANMIVDPHSLATIASKSPNKDSRDLALRKISDNKAALKRVAEESAYRPVRMEAFKNLATDVRTLCALAISKNEEVKKAAVSKLSNYVDEIDDMDALVEIAKHSSNEDARYIAVGRISNDPISLRTVISDSEYSDAKSTALMLLSDMVANVDDSGVLADVAILSPYQDCRAAAVDKLVGHSAALLDVANKGKFKDSRDLAVDKLKGDVSALKSVSRLSKYSDTRKKAHKLVSHPEVFASELTKILG</sequence>
<dbReference type="AlphaFoldDB" id="A0A5E4LSA7"/>
<proteinExistence type="predicted"/>
<name>A0A5E4LSA7_9ARCH</name>
<reference evidence="1 2" key="1">
    <citation type="submission" date="2019-08" db="EMBL/GenBank/DDBJ databases">
        <authorList>
            <person name="Vazquez-Campos X."/>
        </authorList>
    </citation>
    <scope>NUCLEOTIDE SEQUENCE [LARGE SCALE GENOMIC DNA]</scope>
    <source>
        <strain evidence="1">LFW-283_2</strain>
    </source>
</reference>
<organism evidence="1 2">
    <name type="scientific">Candidatus Bilamarchaeum dharawalense</name>
    <dbReference type="NCBI Taxonomy" id="2885759"/>
    <lineage>
        <taxon>Archaea</taxon>
        <taxon>Candidatus Micrarchaeota</taxon>
        <taxon>Candidatus Micrarchaeia</taxon>
        <taxon>Candidatus Anstonellales</taxon>
        <taxon>Candidatus Bilamarchaeaceae</taxon>
        <taxon>Candidatus Bilamarchaeum</taxon>
    </lineage>
</organism>
<evidence type="ECO:0000313" key="1">
    <source>
        <dbReference type="EMBL" id="VVC04028.1"/>
    </source>
</evidence>